<dbReference type="AlphaFoldDB" id="A0A813DGR6"/>
<name>A0A813DGR6_POLGL</name>
<dbReference type="Proteomes" id="UP000654075">
    <property type="component" value="Unassembled WGS sequence"/>
</dbReference>
<feature type="non-terminal residue" evidence="2">
    <location>
        <position position="1"/>
    </location>
</feature>
<gene>
    <name evidence="2" type="ORF">PGLA1383_LOCUS3661</name>
</gene>
<protein>
    <submittedName>
        <fullName evidence="2">Uncharacterized protein</fullName>
    </submittedName>
</protein>
<proteinExistence type="predicted"/>
<sequence length="148" mass="16178">EQPDAAQSWSSASARFGWCGRDEEAEYRSRSGGWREADAEKWPRDTDRQTSSSDWDSKGWNWGSSSASFCPSSHGDVEQGEQQAWERCRQEACSSTSSRAAHGDPGIASSLKALELAEGGCHGSLLLALQRQVRRSEAVTPEQLVACL</sequence>
<organism evidence="2 3">
    <name type="scientific">Polarella glacialis</name>
    <name type="common">Dinoflagellate</name>
    <dbReference type="NCBI Taxonomy" id="89957"/>
    <lineage>
        <taxon>Eukaryota</taxon>
        <taxon>Sar</taxon>
        <taxon>Alveolata</taxon>
        <taxon>Dinophyceae</taxon>
        <taxon>Suessiales</taxon>
        <taxon>Suessiaceae</taxon>
        <taxon>Polarella</taxon>
    </lineage>
</organism>
<feature type="non-terminal residue" evidence="2">
    <location>
        <position position="148"/>
    </location>
</feature>
<keyword evidence="3" id="KW-1185">Reference proteome</keyword>
<feature type="region of interest" description="Disordered" evidence="1">
    <location>
        <begin position="24"/>
        <end position="60"/>
    </location>
</feature>
<feature type="compositionally biased region" description="Basic and acidic residues" evidence="1">
    <location>
        <begin position="24"/>
        <end position="48"/>
    </location>
</feature>
<comment type="caution">
    <text evidence="2">The sequence shown here is derived from an EMBL/GenBank/DDBJ whole genome shotgun (WGS) entry which is preliminary data.</text>
</comment>
<accession>A0A813DGR6</accession>
<evidence type="ECO:0000256" key="1">
    <source>
        <dbReference type="SAM" id="MobiDB-lite"/>
    </source>
</evidence>
<evidence type="ECO:0000313" key="2">
    <source>
        <dbReference type="EMBL" id="CAE8584736.1"/>
    </source>
</evidence>
<dbReference type="EMBL" id="CAJNNV010001295">
    <property type="protein sequence ID" value="CAE8584736.1"/>
    <property type="molecule type" value="Genomic_DNA"/>
</dbReference>
<reference evidence="2" key="1">
    <citation type="submission" date="2021-02" db="EMBL/GenBank/DDBJ databases">
        <authorList>
            <person name="Dougan E. K."/>
            <person name="Rhodes N."/>
            <person name="Thang M."/>
            <person name="Chan C."/>
        </authorList>
    </citation>
    <scope>NUCLEOTIDE SEQUENCE</scope>
</reference>
<evidence type="ECO:0000313" key="3">
    <source>
        <dbReference type="Proteomes" id="UP000654075"/>
    </source>
</evidence>